<comment type="caution">
    <text evidence="1">The sequence shown here is derived from an EMBL/GenBank/DDBJ whole genome shotgun (WGS) entry which is preliminary data.</text>
</comment>
<dbReference type="EMBL" id="CM046400">
    <property type="protein sequence ID" value="KAI8525778.1"/>
    <property type="molecule type" value="Genomic_DNA"/>
</dbReference>
<sequence>MELQLYTAAKGRSAAGEEESQGYNLLAPSQGFDEQLQELMRRGSLDFDTWTSIISKIEKIYPDDIEKICLVYDSFLSEFPLCHGYWRKFAAHKAHLCTIDKVVETFEQAVRCATYCVGVWVEYCSFGMVAYEDPSDIRRLFKRAMSFVGKDYLCHSLWDKYIEFEFSQQQWSLLALIYVQTLKFPTKKLHRYYDNFKKFAAILEAEMERHENHSAEIESESVDDAAFSALTDEISSVINNLLDPSTGYLGYKALQRYKSIGERFYQEACELESKISSFEKNIRRPYFHVIPLDDNQLENWHHYLDFVEMQEDFDWAVKLYERCLIPCADYPEFWMRYVEFMEAKGGRELANFALDRATEVFLKNVPAIHLFNARFKEKIGDRCGARAAFLLPDKELNSDFVEKVVKEANMEKRLGNFTAASSVYEKALAMAAERQKLHSVAILYIHFSHLKYMMTGSVDAARDVIIDGIHHVPHCKLLLEGLIYFLMMHGGVGQVNVVEPIITDAISPVPVASQGLGAKDREDISVLYLQERLALASKLARAKLVPHMLSRRTALRFDVMHDDCQELLRLQFVDQCGTVHEIIKAWNQHIKLFPHLLRTTSSKNLPTSGTQLLDKLMVKPCCPSGGHTLDQLNQLQMLEQKVSLPENHPIHPNQAFTSQIQPEENNNSAQERSQQVSPEIAEQCMEVESIVNKPTHDVVHQSEDDACGHMESTPYSVHQAPEAANEPVGPARVEDACRPLVPTYGLLHSPGEDAYETMDTTHGLVENTTQPAHDLVHQVANVDSFSDASQKYTDSIKVEQELDHEPKQHAKPFPLDALHLNSQEKRYWESTPMSSSEQQSPTYNRPENCQKAKGSRCIVSPGSTISSDSAQIQNETLKHSSVDARSGFHEDSENQQNQQWRVSPQKQCPPAEINAQMVSSGGDSDHPLPAQNPLVQRNSTTTHSSPPQNLQQQSFVSEHQSLPQAQVAQFPMQSGGQYGNTAYIQEYNQMMENYFRQLQHMIAQQHYEYQQQFMQQVQQQQVQQPYQQQQQQQLYLQQQQQLAQLYYQQLPQLQGQQAQLMQQQFYQQFMQLHDQNPMQQQQAYQQHQQMQHHQQITSPQIPTWNGSYYHQGSLNFSISSLQQSSSQHFSSSHSGVEPGQQLVSQVQQVISPHSASASESLDPQQISQGITPSHPPAASGSAVSPHNQLQPSHGGTPHGAGASRPSSSPYNQQQLP</sequence>
<accession>A0ACC0LCB8</accession>
<keyword evidence="2" id="KW-1185">Reference proteome</keyword>
<evidence type="ECO:0000313" key="2">
    <source>
        <dbReference type="Proteomes" id="UP001062846"/>
    </source>
</evidence>
<reference evidence="1" key="1">
    <citation type="submission" date="2022-02" db="EMBL/GenBank/DDBJ databases">
        <title>Plant Genome Project.</title>
        <authorList>
            <person name="Zhang R.-G."/>
        </authorList>
    </citation>
    <scope>NUCLEOTIDE SEQUENCE</scope>
    <source>
        <strain evidence="1">AT1</strain>
    </source>
</reference>
<organism evidence="1 2">
    <name type="scientific">Rhododendron molle</name>
    <name type="common">Chinese azalea</name>
    <name type="synonym">Azalea mollis</name>
    <dbReference type="NCBI Taxonomy" id="49168"/>
    <lineage>
        <taxon>Eukaryota</taxon>
        <taxon>Viridiplantae</taxon>
        <taxon>Streptophyta</taxon>
        <taxon>Embryophyta</taxon>
        <taxon>Tracheophyta</taxon>
        <taxon>Spermatophyta</taxon>
        <taxon>Magnoliopsida</taxon>
        <taxon>eudicotyledons</taxon>
        <taxon>Gunneridae</taxon>
        <taxon>Pentapetalae</taxon>
        <taxon>asterids</taxon>
        <taxon>Ericales</taxon>
        <taxon>Ericaceae</taxon>
        <taxon>Ericoideae</taxon>
        <taxon>Rhodoreae</taxon>
        <taxon>Rhododendron</taxon>
    </lineage>
</organism>
<proteinExistence type="predicted"/>
<protein>
    <submittedName>
        <fullName evidence="1">Uncharacterized protein</fullName>
    </submittedName>
</protein>
<dbReference type="Proteomes" id="UP001062846">
    <property type="component" value="Chromosome 13"/>
</dbReference>
<name>A0ACC0LCB8_RHOML</name>
<evidence type="ECO:0000313" key="1">
    <source>
        <dbReference type="EMBL" id="KAI8525778.1"/>
    </source>
</evidence>
<gene>
    <name evidence="1" type="ORF">RHMOL_Rhmol13G0256300</name>
</gene>